<dbReference type="STRING" id="1798183.GA0061080_10329"/>
<accession>A0A1C4C8H8</accession>
<dbReference type="SUPFAM" id="SSF51556">
    <property type="entry name" value="Metallo-dependent hydrolases"/>
    <property type="match status" value="1"/>
</dbReference>
<reference evidence="8" key="1">
    <citation type="submission" date="2016-08" db="EMBL/GenBank/DDBJ databases">
        <authorList>
            <person name="Varghese N."/>
            <person name="Submissions Spin"/>
        </authorList>
    </citation>
    <scope>NUCLEOTIDE SEQUENCE [LARGE SCALE GENOMIC DNA]</scope>
    <source>
        <strain evidence="8">R-53144</strain>
    </source>
</reference>
<protein>
    <submittedName>
        <fullName evidence="7">Adenosine deaminase</fullName>
    </submittedName>
</protein>
<name>A0A1C4C8H8_9GAMM</name>
<dbReference type="Gene3D" id="3.20.20.140">
    <property type="entry name" value="Metal-dependent hydrolases"/>
    <property type="match status" value="1"/>
</dbReference>
<dbReference type="GO" id="GO:0016814">
    <property type="term" value="F:hydrolase activity, acting on carbon-nitrogen (but not peptide) bonds, in cyclic amidines"/>
    <property type="evidence" value="ECO:0007669"/>
    <property type="project" value="UniProtKB-ARBA"/>
</dbReference>
<gene>
    <name evidence="7" type="ORF">GA0061080_10329</name>
</gene>
<proteinExistence type="inferred from homology"/>
<dbReference type="GO" id="GO:0046872">
    <property type="term" value="F:metal ion binding"/>
    <property type="evidence" value="ECO:0007669"/>
    <property type="project" value="UniProtKB-KW"/>
</dbReference>
<evidence type="ECO:0000256" key="1">
    <source>
        <dbReference type="ARBA" id="ARBA00001947"/>
    </source>
</evidence>
<keyword evidence="3" id="KW-0479">Metal-binding</keyword>
<evidence type="ECO:0000259" key="6">
    <source>
        <dbReference type="Pfam" id="PF00962"/>
    </source>
</evidence>
<feature type="domain" description="Adenosine deaminase" evidence="6">
    <location>
        <begin position="7"/>
        <end position="349"/>
    </location>
</feature>
<evidence type="ECO:0000256" key="5">
    <source>
        <dbReference type="ARBA" id="ARBA00022833"/>
    </source>
</evidence>
<dbReference type="InterPro" id="IPR032466">
    <property type="entry name" value="Metal_Hydrolase"/>
</dbReference>
<dbReference type="NCBIfam" id="TIGR01430">
    <property type="entry name" value="aden_deam"/>
    <property type="match status" value="1"/>
</dbReference>
<dbReference type="EMBL" id="FMBA01000032">
    <property type="protein sequence ID" value="SCC15401.1"/>
    <property type="molecule type" value="Genomic_DNA"/>
</dbReference>
<keyword evidence="8" id="KW-1185">Reference proteome</keyword>
<evidence type="ECO:0000256" key="3">
    <source>
        <dbReference type="ARBA" id="ARBA00022723"/>
    </source>
</evidence>
<keyword evidence="5" id="KW-0862">Zinc</keyword>
<dbReference type="Proteomes" id="UP000199698">
    <property type="component" value="Unassembled WGS sequence"/>
</dbReference>
<evidence type="ECO:0000256" key="2">
    <source>
        <dbReference type="ARBA" id="ARBA00006676"/>
    </source>
</evidence>
<dbReference type="InterPro" id="IPR006330">
    <property type="entry name" value="Ado/ade_deaminase"/>
</dbReference>
<dbReference type="InterPro" id="IPR001365">
    <property type="entry name" value="A_deaminase_dom"/>
</dbReference>
<comment type="similarity">
    <text evidence="2">Belongs to the metallo-dependent hydrolases superfamily. Adenosine and AMP deaminases family.</text>
</comment>
<evidence type="ECO:0000313" key="7">
    <source>
        <dbReference type="EMBL" id="SCC15401.1"/>
    </source>
</evidence>
<dbReference type="Pfam" id="PF00962">
    <property type="entry name" value="A_deaminase"/>
    <property type="match status" value="1"/>
</dbReference>
<sequence length="390" mass="45091">MNNQIIPKVILHEHIEGSITPVMAHQLAQKNNIPFPKSLCYQPDQYDTNEYKNGRYSYDESKFEEFIKTYDIVSSFLKNPEDYYLITYDFLNRNAKQGLIYCELFISPFHICATQSHDGHVVWNQDRFQQTLKQMDKAIIDVRKQYDITVRYHVIGVRHLGADVVYDTLRFIENNPHPFITGFNIAGNEKAGHFDDFKDAHELATELNLKKSYHAGEIDSAQSIIQAIKHGANRIGHGIRAIEDKTLIRELIDKKITLEIALTSNRILVNELHGDIYQHPIRQLYDQGVRITLNTDDAGIFGTDIEKEYHIAQSIFAFSRLELLDITLCGIQAAFIENSIKTQLIKKILAYFTSSDKQLLESCINNKRYHPAIIERFLEYQNLLLTIPIN</sequence>
<dbReference type="AlphaFoldDB" id="A0A1C4C8H8"/>
<dbReference type="RefSeq" id="WP_091124230.1">
    <property type="nucleotide sequence ID" value="NZ_FMBA01000032.1"/>
</dbReference>
<evidence type="ECO:0000313" key="8">
    <source>
        <dbReference type="Proteomes" id="UP000199698"/>
    </source>
</evidence>
<comment type="cofactor">
    <cofactor evidence="1">
        <name>Zn(2+)</name>
        <dbReference type="ChEBI" id="CHEBI:29105"/>
    </cofactor>
</comment>
<dbReference type="PANTHER" id="PTHR43114:SF6">
    <property type="entry name" value="ADENINE DEAMINASE"/>
    <property type="match status" value="1"/>
</dbReference>
<dbReference type="PANTHER" id="PTHR43114">
    <property type="entry name" value="ADENINE DEAMINASE"/>
    <property type="match status" value="1"/>
</dbReference>
<evidence type="ECO:0000256" key="4">
    <source>
        <dbReference type="ARBA" id="ARBA00022801"/>
    </source>
</evidence>
<organism evidence="7 8">
    <name type="scientific">Gilliamella intestini</name>
    <dbReference type="NCBI Taxonomy" id="1798183"/>
    <lineage>
        <taxon>Bacteria</taxon>
        <taxon>Pseudomonadati</taxon>
        <taxon>Pseudomonadota</taxon>
        <taxon>Gammaproteobacteria</taxon>
        <taxon>Orbales</taxon>
        <taxon>Orbaceae</taxon>
        <taxon>Gilliamella</taxon>
    </lineage>
</organism>
<dbReference type="OrthoDB" id="105475at2"/>
<keyword evidence="4" id="KW-0378">Hydrolase</keyword>
<dbReference type="GO" id="GO:0019239">
    <property type="term" value="F:deaminase activity"/>
    <property type="evidence" value="ECO:0007669"/>
    <property type="project" value="InterPro"/>
</dbReference>